<dbReference type="Pfam" id="PF16928">
    <property type="entry name" value="Inj_translocase"/>
    <property type="match status" value="1"/>
</dbReference>
<evidence type="ECO:0000313" key="4">
    <source>
        <dbReference type="Proteomes" id="UP000472856"/>
    </source>
</evidence>
<keyword evidence="3" id="KW-0012">Acyltransferase</keyword>
<dbReference type="Proteomes" id="UP000472856">
    <property type="component" value="Unassembled WGS sequence"/>
</dbReference>
<dbReference type="AlphaFoldDB" id="A0A3T7E4H1"/>
<dbReference type="GO" id="GO:0016746">
    <property type="term" value="F:acyltransferase activity"/>
    <property type="evidence" value="ECO:0007669"/>
    <property type="project" value="UniProtKB-KW"/>
</dbReference>
<gene>
    <name evidence="3" type="ORF">G5603_06110</name>
</gene>
<keyword evidence="3" id="KW-0808">Transferase</keyword>
<name>A0A3T7E4H1_ECOLX</name>
<feature type="region of interest" description="Disordered" evidence="2">
    <location>
        <begin position="393"/>
        <end position="424"/>
    </location>
</feature>
<evidence type="ECO:0000256" key="2">
    <source>
        <dbReference type="SAM" id="MobiDB-lite"/>
    </source>
</evidence>
<accession>A0A3T7E4H1</accession>
<keyword evidence="1" id="KW-0175">Coiled coil</keyword>
<sequence length="424" mass="46446">MATWQQGINSGGFLAGIGAQNENAPKASDINATLGLIRENNELARSGANNVGLTALRGLAGVADIYKQEQQQKAISAFNKVHADAWASGDPSGLFKFAQENPAFVAQAQQAFSGLNDQQRNDMGDLAMRANVALSQGPEAYSKFITDNKDRLNRVGANADWMIQTGIQNPEQLSHMLTTMTLGAVGPDKMLDYQDKMVGRQQEQQRINETIRNNDMTNARGWASNNIAQQNVNLRRMELEDKKYDRLIANETNALKLAELQDKRLQNQQAMEQAKRDKADAYNSGMDNLSRTIETATKVLNSPGFTGYFGTNLNPLSSRFIPGTEAADTETLVDTLKSQGFLSGIQQMKGMGALSNAEGQKVMDAIGSLSPNQSEKSARAAIKTIIKTTEMAQKRMQQKYGKDIQPSQQQLSDDDLINKYLGGQ</sequence>
<feature type="coiled-coil region" evidence="1">
    <location>
        <begin position="248"/>
        <end position="280"/>
    </location>
</feature>
<proteinExistence type="predicted"/>
<dbReference type="RefSeq" id="WP_029700929.1">
    <property type="nucleotide sequence ID" value="NZ_BGJN01000033.1"/>
</dbReference>
<evidence type="ECO:0000313" key="3">
    <source>
        <dbReference type="EMBL" id="NGE87768.1"/>
    </source>
</evidence>
<evidence type="ECO:0000256" key="1">
    <source>
        <dbReference type="SAM" id="Coils"/>
    </source>
</evidence>
<reference evidence="3 4" key="1">
    <citation type="submission" date="2020-02" db="EMBL/GenBank/DDBJ databases">
        <title>WGS of Carbapenem-Resistant Enterobacteriaceae.</title>
        <authorList>
            <person name="Tokajian S."/>
            <person name="El Chaar M."/>
            <person name="El Khoury M."/>
        </authorList>
    </citation>
    <scope>NUCLEOTIDE SEQUENCE [LARGE SCALE GENOMIC DNA]</scope>
    <source>
        <strain evidence="3 4">ECM_75</strain>
    </source>
</reference>
<dbReference type="EMBL" id="JAAJRI010000002">
    <property type="protein sequence ID" value="NGE87768.1"/>
    <property type="molecule type" value="Genomic_DNA"/>
</dbReference>
<dbReference type="InterPro" id="IPR031619">
    <property type="entry name" value="Inj_translocase"/>
</dbReference>
<protein>
    <submittedName>
        <fullName evidence="3">Acyltransferase</fullName>
    </submittedName>
</protein>
<comment type="caution">
    <text evidence="3">The sequence shown here is derived from an EMBL/GenBank/DDBJ whole genome shotgun (WGS) entry which is preliminary data.</text>
</comment>
<organism evidence="3 4">
    <name type="scientific">Escherichia coli</name>
    <dbReference type="NCBI Taxonomy" id="562"/>
    <lineage>
        <taxon>Bacteria</taxon>
        <taxon>Pseudomonadati</taxon>
        <taxon>Pseudomonadota</taxon>
        <taxon>Gammaproteobacteria</taxon>
        <taxon>Enterobacterales</taxon>
        <taxon>Enterobacteriaceae</taxon>
        <taxon>Escherichia</taxon>
    </lineage>
</organism>